<evidence type="ECO:0000313" key="7">
    <source>
        <dbReference type="Proteomes" id="UP000236884"/>
    </source>
</evidence>
<dbReference type="InterPro" id="IPR000914">
    <property type="entry name" value="SBP_5_dom"/>
</dbReference>
<evidence type="ECO:0000256" key="3">
    <source>
        <dbReference type="ARBA" id="ARBA00022729"/>
    </source>
</evidence>
<feature type="chain" id="PRO_5006615456" evidence="4">
    <location>
        <begin position="32"/>
        <end position="634"/>
    </location>
</feature>
<gene>
    <name evidence="6" type="primary">appA_1</name>
    <name evidence="6" type="ORF">GJW-30_1_00695</name>
</gene>
<evidence type="ECO:0000256" key="4">
    <source>
        <dbReference type="SAM" id="SignalP"/>
    </source>
</evidence>
<evidence type="ECO:0000259" key="5">
    <source>
        <dbReference type="Pfam" id="PF00496"/>
    </source>
</evidence>
<dbReference type="InterPro" id="IPR006311">
    <property type="entry name" value="TAT_signal"/>
</dbReference>
<dbReference type="PANTHER" id="PTHR30290">
    <property type="entry name" value="PERIPLASMIC BINDING COMPONENT OF ABC TRANSPORTER"/>
    <property type="match status" value="1"/>
</dbReference>
<feature type="domain" description="Solute-binding protein family 5" evidence="5">
    <location>
        <begin position="116"/>
        <end position="536"/>
    </location>
</feature>
<dbReference type="Proteomes" id="UP000236884">
    <property type="component" value="Chromosome"/>
</dbReference>
<dbReference type="CDD" id="cd08497">
    <property type="entry name" value="MbnE-like"/>
    <property type="match status" value="1"/>
</dbReference>
<dbReference type="Pfam" id="PF00496">
    <property type="entry name" value="SBP_bac_5"/>
    <property type="match status" value="1"/>
</dbReference>
<dbReference type="GO" id="GO:0030288">
    <property type="term" value="C:outer membrane-bounded periplasmic space"/>
    <property type="evidence" value="ECO:0007669"/>
    <property type="project" value="TreeGrafter"/>
</dbReference>
<feature type="signal peptide" evidence="4">
    <location>
        <begin position="1"/>
        <end position="31"/>
    </location>
</feature>
<sequence>MSFTPALTRRSVLAGTTAVAAALTLPRSAKAQDSVPWKHALSLFDSVKYPADFKRFDYVNPNAPKGGTVRLAATGTFDNFNFVIASVKGSIAGSILQTSDTLLTGSQDEVSTEYGLLAEAVAHPPDFSWAKFRLRAEAKWHDGKPVTVEDVIFSFDATKKLDPQLGAYYRHVTKAEKTGEREITFTFDQAGNRELPLILGQLNVIAKHWWEGKDAQGRQRDISQTTLEPPLGCGAYRIKSFEAGRSITYERVKDYWGKDLAVNVGRENFDELRYDYFRDSTVALEAFKGDQIDYRSENSAKDWATAYDFPATREGRVVREEFVIRNSGMMQAFAFNTRRDKFQDIRVRRALGLAFDFDEINKTMFYGQYIRIDSYFKGTELAWNDATDGRKWELPTGKELEILETVRDKVPAEVFTEPYRSPQTGSAEATRNNLREATRLLKDAGYEIRDRKLVNVKTNEPFTIEILLNSPTFERVALFMKPSLDRLGVTMSVRSIDDSQYENRMRSWDFDIIVANWPESLSPGNEQLYFWGSKAADQAGSRNYVGIKNPAVDALIEKIIFAKNREELVAATRAMDRVLMWNFYVIPQWTYGKARTARWDRFAHPEKMPEYGASAFPNIWWWDAAKAAKTGGRS</sequence>
<dbReference type="GO" id="GO:0043190">
    <property type="term" value="C:ATP-binding cassette (ABC) transporter complex"/>
    <property type="evidence" value="ECO:0007669"/>
    <property type="project" value="InterPro"/>
</dbReference>
<organism evidence="6 7">
    <name type="scientific">Variibacter gotjawalensis</name>
    <dbReference type="NCBI Taxonomy" id="1333996"/>
    <lineage>
        <taxon>Bacteria</taxon>
        <taxon>Pseudomonadati</taxon>
        <taxon>Pseudomonadota</taxon>
        <taxon>Alphaproteobacteria</taxon>
        <taxon>Hyphomicrobiales</taxon>
        <taxon>Nitrobacteraceae</taxon>
        <taxon>Variibacter</taxon>
    </lineage>
</organism>
<dbReference type="Gene3D" id="3.10.105.10">
    <property type="entry name" value="Dipeptide-binding Protein, Domain 3"/>
    <property type="match status" value="1"/>
</dbReference>
<dbReference type="InterPro" id="IPR030678">
    <property type="entry name" value="Peptide/Ni-bd"/>
</dbReference>
<dbReference type="SUPFAM" id="SSF53850">
    <property type="entry name" value="Periplasmic binding protein-like II"/>
    <property type="match status" value="1"/>
</dbReference>
<dbReference type="AlphaFoldDB" id="A0A0S3PQW2"/>
<comment type="similarity">
    <text evidence="2">Belongs to the bacterial solute-binding protein 5 family.</text>
</comment>
<proteinExistence type="inferred from homology"/>
<reference evidence="6 7" key="1">
    <citation type="submission" date="2015-08" db="EMBL/GenBank/DDBJ databases">
        <title>Investigation of the bacterial diversity of lava forest soil.</title>
        <authorList>
            <person name="Lee J.S."/>
        </authorList>
    </citation>
    <scope>NUCLEOTIDE SEQUENCE [LARGE SCALE GENOMIC DNA]</scope>
    <source>
        <strain evidence="6 7">GJW-30</strain>
    </source>
</reference>
<dbReference type="PIRSF" id="PIRSF002741">
    <property type="entry name" value="MppA"/>
    <property type="match status" value="1"/>
</dbReference>
<dbReference type="PANTHER" id="PTHR30290:SF64">
    <property type="entry name" value="ABC TRANSPORTER PERIPLASMIC BINDING PROTEIN"/>
    <property type="match status" value="1"/>
</dbReference>
<evidence type="ECO:0000256" key="2">
    <source>
        <dbReference type="ARBA" id="ARBA00005695"/>
    </source>
</evidence>
<evidence type="ECO:0000313" key="6">
    <source>
        <dbReference type="EMBL" id="BAT58174.1"/>
    </source>
</evidence>
<dbReference type="EMBL" id="AP014946">
    <property type="protein sequence ID" value="BAT58174.1"/>
    <property type="molecule type" value="Genomic_DNA"/>
</dbReference>
<dbReference type="KEGG" id="vgo:GJW-30_1_00695"/>
<dbReference type="GO" id="GO:0042884">
    <property type="term" value="P:microcin transport"/>
    <property type="evidence" value="ECO:0007669"/>
    <property type="project" value="TreeGrafter"/>
</dbReference>
<evidence type="ECO:0000256" key="1">
    <source>
        <dbReference type="ARBA" id="ARBA00004418"/>
    </source>
</evidence>
<protein>
    <submittedName>
        <fullName evidence="6">Oligopeptide-binding protein AppA</fullName>
    </submittedName>
</protein>
<name>A0A0S3PQW2_9BRAD</name>
<accession>A0A0S3PQW2</accession>
<keyword evidence="3 4" id="KW-0732">Signal</keyword>
<comment type="subcellular location">
    <subcellularLocation>
        <location evidence="1">Periplasm</location>
    </subcellularLocation>
</comment>
<dbReference type="OrthoDB" id="9803988at2"/>
<dbReference type="InterPro" id="IPR039424">
    <property type="entry name" value="SBP_5"/>
</dbReference>
<dbReference type="RefSeq" id="WP_096351685.1">
    <property type="nucleotide sequence ID" value="NZ_AP014946.1"/>
</dbReference>
<dbReference type="GO" id="GO:1904680">
    <property type="term" value="F:peptide transmembrane transporter activity"/>
    <property type="evidence" value="ECO:0007669"/>
    <property type="project" value="TreeGrafter"/>
</dbReference>
<dbReference type="PROSITE" id="PS51318">
    <property type="entry name" value="TAT"/>
    <property type="match status" value="1"/>
</dbReference>
<dbReference type="Gene3D" id="3.40.190.10">
    <property type="entry name" value="Periplasmic binding protein-like II"/>
    <property type="match status" value="1"/>
</dbReference>
<dbReference type="GO" id="GO:0015833">
    <property type="term" value="P:peptide transport"/>
    <property type="evidence" value="ECO:0007669"/>
    <property type="project" value="TreeGrafter"/>
</dbReference>
<keyword evidence="7" id="KW-1185">Reference proteome</keyword>